<gene>
    <name evidence="6" type="ORF">K505DRAFT_326597</name>
</gene>
<name>A0A6A6X6B8_9PLEO</name>
<accession>A0A6A6X6B8</accession>
<dbReference type="Proteomes" id="UP000799757">
    <property type="component" value="Unassembled WGS sequence"/>
</dbReference>
<reference evidence="6" key="1">
    <citation type="journal article" date="2020" name="Stud. Mycol.">
        <title>101 Dothideomycetes genomes: a test case for predicting lifestyles and emergence of pathogens.</title>
        <authorList>
            <person name="Haridas S."/>
            <person name="Albert R."/>
            <person name="Binder M."/>
            <person name="Bloem J."/>
            <person name="Labutti K."/>
            <person name="Salamov A."/>
            <person name="Andreopoulos B."/>
            <person name="Baker S."/>
            <person name="Barry K."/>
            <person name="Bills G."/>
            <person name="Bluhm B."/>
            <person name="Cannon C."/>
            <person name="Castanera R."/>
            <person name="Culley D."/>
            <person name="Daum C."/>
            <person name="Ezra D."/>
            <person name="Gonzalez J."/>
            <person name="Henrissat B."/>
            <person name="Kuo A."/>
            <person name="Liang C."/>
            <person name="Lipzen A."/>
            <person name="Lutzoni F."/>
            <person name="Magnuson J."/>
            <person name="Mondo S."/>
            <person name="Nolan M."/>
            <person name="Ohm R."/>
            <person name="Pangilinan J."/>
            <person name="Park H.-J."/>
            <person name="Ramirez L."/>
            <person name="Alfaro M."/>
            <person name="Sun H."/>
            <person name="Tritt A."/>
            <person name="Yoshinaga Y."/>
            <person name="Zwiers L.-H."/>
            <person name="Turgeon B."/>
            <person name="Goodwin S."/>
            <person name="Spatafora J."/>
            <person name="Crous P."/>
            <person name="Grigoriev I."/>
        </authorList>
    </citation>
    <scope>NUCLEOTIDE SEQUENCE</scope>
    <source>
        <strain evidence="6">CBS 109.77</strain>
    </source>
</reference>
<evidence type="ECO:0000313" key="6">
    <source>
        <dbReference type="EMBL" id="KAF2791798.1"/>
    </source>
</evidence>
<evidence type="ECO:0000256" key="2">
    <source>
        <dbReference type="ARBA" id="ARBA00022771"/>
    </source>
</evidence>
<dbReference type="Gene3D" id="6.10.140.2220">
    <property type="match status" value="1"/>
</dbReference>
<evidence type="ECO:0000256" key="3">
    <source>
        <dbReference type="ARBA" id="ARBA00022833"/>
    </source>
</evidence>
<keyword evidence="1" id="KW-0479">Metal-binding</keyword>
<protein>
    <recommendedName>
        <fullName evidence="5">MYND-type domain-containing protein</fullName>
    </recommendedName>
</protein>
<proteinExistence type="predicted"/>
<evidence type="ECO:0000256" key="4">
    <source>
        <dbReference type="PROSITE-ProRule" id="PRU00134"/>
    </source>
</evidence>
<keyword evidence="2 4" id="KW-0863">Zinc-finger</keyword>
<dbReference type="Pfam" id="PF01753">
    <property type="entry name" value="zf-MYND"/>
    <property type="match status" value="1"/>
</dbReference>
<keyword evidence="3" id="KW-0862">Zinc</keyword>
<dbReference type="SUPFAM" id="SSF144232">
    <property type="entry name" value="HIT/MYND zinc finger-like"/>
    <property type="match status" value="1"/>
</dbReference>
<dbReference type="PROSITE" id="PS50865">
    <property type="entry name" value="ZF_MYND_2"/>
    <property type="match status" value="1"/>
</dbReference>
<dbReference type="PROSITE" id="PS01360">
    <property type="entry name" value="ZF_MYND_1"/>
    <property type="match status" value="1"/>
</dbReference>
<dbReference type="GO" id="GO:0008270">
    <property type="term" value="F:zinc ion binding"/>
    <property type="evidence" value="ECO:0007669"/>
    <property type="project" value="UniProtKB-KW"/>
</dbReference>
<dbReference type="EMBL" id="MU002001">
    <property type="protein sequence ID" value="KAF2791798.1"/>
    <property type="molecule type" value="Genomic_DNA"/>
</dbReference>
<dbReference type="AlphaFoldDB" id="A0A6A6X6B8"/>
<dbReference type="OrthoDB" id="5952526at2759"/>
<feature type="domain" description="MYND-type" evidence="5">
    <location>
        <begin position="14"/>
        <end position="51"/>
    </location>
</feature>
<evidence type="ECO:0000259" key="5">
    <source>
        <dbReference type="PROSITE" id="PS50865"/>
    </source>
</evidence>
<keyword evidence="7" id="KW-1185">Reference proteome</keyword>
<organism evidence="6 7">
    <name type="scientific">Melanomma pulvis-pyrius CBS 109.77</name>
    <dbReference type="NCBI Taxonomy" id="1314802"/>
    <lineage>
        <taxon>Eukaryota</taxon>
        <taxon>Fungi</taxon>
        <taxon>Dikarya</taxon>
        <taxon>Ascomycota</taxon>
        <taxon>Pezizomycotina</taxon>
        <taxon>Dothideomycetes</taxon>
        <taxon>Pleosporomycetidae</taxon>
        <taxon>Pleosporales</taxon>
        <taxon>Melanommataceae</taxon>
        <taxon>Melanomma</taxon>
    </lineage>
</organism>
<evidence type="ECO:0000313" key="7">
    <source>
        <dbReference type="Proteomes" id="UP000799757"/>
    </source>
</evidence>
<evidence type="ECO:0000256" key="1">
    <source>
        <dbReference type="ARBA" id="ARBA00022723"/>
    </source>
</evidence>
<dbReference type="InterPro" id="IPR002893">
    <property type="entry name" value="Znf_MYND"/>
</dbReference>
<sequence>MTTPTPTPVLITGCSVCHSKDRLSLCAGCKVVKYCGVVHQREHRPSHKTICKTIVKKTAILVQERKETAFFNAHGGGLSAILGSGSLVDPLLQLAQAQLQVDTQTAVQSGLSLLLEMVDITKDPRTGPPDLVPALFLRLGRDQEAYDFMKWWVTSPAPKGLLGPSAQPYADSKDSKADVFEDVDFFKGKCPSLSFMVALTLLKLRLLIDLQALQRSAAIGENVPREILDEIRSHLTSSAVSANKAVLERDDHTPDIKNLTKQVRTMYAAVQEGNSHFWPAVLHPGPNTMAWPESWNFGNKQEMQLALRYTYKAWLETPGAIEAIEELEGGKVDESQ</sequence>